<accession>A0A235B9A1</accession>
<comment type="caution">
    <text evidence="7">The sequence shown here is derived from an EMBL/GenBank/DDBJ whole genome shotgun (WGS) entry which is preliminary data.</text>
</comment>
<dbReference type="PANTHER" id="PTHR21716:SF15">
    <property type="entry name" value="TRANSPORT PROTEIN YRRI-RELATED"/>
    <property type="match status" value="1"/>
</dbReference>
<sequence length="355" mass="39538">MERLTQNRLLSGALLILILLGILFLLVQIEPLLRTLFLFFKAVLGPFLVAVIISYLLNPIVTLLSNHSVPRSLAVLLIYTLFITAITIVLINLVPLFHTQLEELSEHFPQWNERVQSWIEQYNDNKDSLPPSVREGIEKSLDRMETTVTDGVGNLMSTLGSTLNQLFVAVIVPFLAFYMLKDVHVIEKTLITLLPVRRRKEVLRMFRDVDEALGNYIRGQLLVCLAVGILAYIGYLIIGLPYAFLLAALVGIFNVIPYLGPFFGAIPAVLVALSISKQMVIAVILVNMVVQVVEGNILSPQIVGRTLHMHPLFIIFALLVGGELGGILGLILAVPFFAAAKVIMEHALRHYIRKT</sequence>
<feature type="transmembrane region" description="Helical" evidence="6">
    <location>
        <begin position="9"/>
        <end position="29"/>
    </location>
</feature>
<comment type="similarity">
    <text evidence="2">Belongs to the autoinducer-2 exporter (AI-2E) (TC 2.A.86) family.</text>
</comment>
<dbReference type="Pfam" id="PF01594">
    <property type="entry name" value="AI-2E_transport"/>
    <property type="match status" value="1"/>
</dbReference>
<evidence type="ECO:0000313" key="8">
    <source>
        <dbReference type="Proteomes" id="UP000215459"/>
    </source>
</evidence>
<dbReference type="RefSeq" id="WP_094263194.1">
    <property type="nucleotide sequence ID" value="NZ_NOWF01000002.1"/>
</dbReference>
<feature type="transmembrane region" description="Helical" evidence="6">
    <location>
        <begin position="73"/>
        <end position="97"/>
    </location>
</feature>
<evidence type="ECO:0000256" key="5">
    <source>
        <dbReference type="ARBA" id="ARBA00023136"/>
    </source>
</evidence>
<feature type="transmembrane region" description="Helical" evidence="6">
    <location>
        <begin position="221"/>
        <end position="238"/>
    </location>
</feature>
<evidence type="ECO:0000256" key="3">
    <source>
        <dbReference type="ARBA" id="ARBA00022692"/>
    </source>
</evidence>
<evidence type="ECO:0000256" key="6">
    <source>
        <dbReference type="SAM" id="Phobius"/>
    </source>
</evidence>
<feature type="transmembrane region" description="Helical" evidence="6">
    <location>
        <begin position="280"/>
        <end position="299"/>
    </location>
</feature>
<feature type="transmembrane region" description="Helical" evidence="6">
    <location>
        <begin position="162"/>
        <end position="180"/>
    </location>
</feature>
<dbReference type="GO" id="GO:0016020">
    <property type="term" value="C:membrane"/>
    <property type="evidence" value="ECO:0007669"/>
    <property type="project" value="UniProtKB-SubCell"/>
</dbReference>
<dbReference type="AlphaFoldDB" id="A0A235B9A1"/>
<dbReference type="OrthoDB" id="9793390at2"/>
<feature type="transmembrane region" description="Helical" evidence="6">
    <location>
        <begin position="244"/>
        <end position="273"/>
    </location>
</feature>
<evidence type="ECO:0000256" key="1">
    <source>
        <dbReference type="ARBA" id="ARBA00004141"/>
    </source>
</evidence>
<name>A0A235B9A1_9BACL</name>
<keyword evidence="8" id="KW-1185">Reference proteome</keyword>
<feature type="transmembrane region" description="Helical" evidence="6">
    <location>
        <begin position="311"/>
        <end position="344"/>
    </location>
</feature>
<dbReference type="PANTHER" id="PTHR21716">
    <property type="entry name" value="TRANSMEMBRANE PROTEIN"/>
    <property type="match status" value="1"/>
</dbReference>
<keyword evidence="4 6" id="KW-1133">Transmembrane helix</keyword>
<keyword evidence="3 6" id="KW-0812">Transmembrane</keyword>
<comment type="subcellular location">
    <subcellularLocation>
        <location evidence="1">Membrane</location>
        <topology evidence="1">Multi-pass membrane protein</topology>
    </subcellularLocation>
</comment>
<keyword evidence="5 6" id="KW-0472">Membrane</keyword>
<reference evidence="7 8" key="1">
    <citation type="submission" date="2017-07" db="EMBL/GenBank/DDBJ databases">
        <title>The genome sequence of Paludifilum halophilum highlights mechanisms for microbial adaptation to high salt environemnts.</title>
        <authorList>
            <person name="Belbahri L."/>
        </authorList>
    </citation>
    <scope>NUCLEOTIDE SEQUENCE [LARGE SCALE GENOMIC DNA]</scope>
    <source>
        <strain evidence="7 8">DSM 102817</strain>
    </source>
</reference>
<dbReference type="GO" id="GO:0055085">
    <property type="term" value="P:transmembrane transport"/>
    <property type="evidence" value="ECO:0007669"/>
    <property type="project" value="TreeGrafter"/>
</dbReference>
<feature type="transmembrane region" description="Helical" evidence="6">
    <location>
        <begin position="35"/>
        <end position="61"/>
    </location>
</feature>
<dbReference type="InterPro" id="IPR002549">
    <property type="entry name" value="AI-2E-like"/>
</dbReference>
<evidence type="ECO:0000313" key="7">
    <source>
        <dbReference type="EMBL" id="OYD08846.1"/>
    </source>
</evidence>
<gene>
    <name evidence="7" type="ORF">CHM34_03400</name>
</gene>
<dbReference type="Proteomes" id="UP000215459">
    <property type="component" value="Unassembled WGS sequence"/>
</dbReference>
<evidence type="ECO:0000256" key="2">
    <source>
        <dbReference type="ARBA" id="ARBA00009773"/>
    </source>
</evidence>
<proteinExistence type="inferred from homology"/>
<protein>
    <submittedName>
        <fullName evidence="7">AI-2E family transporter</fullName>
    </submittedName>
</protein>
<dbReference type="EMBL" id="NOWF01000002">
    <property type="protein sequence ID" value="OYD08846.1"/>
    <property type="molecule type" value="Genomic_DNA"/>
</dbReference>
<evidence type="ECO:0000256" key="4">
    <source>
        <dbReference type="ARBA" id="ARBA00022989"/>
    </source>
</evidence>
<organism evidence="7 8">
    <name type="scientific">Paludifilum halophilum</name>
    <dbReference type="NCBI Taxonomy" id="1642702"/>
    <lineage>
        <taxon>Bacteria</taxon>
        <taxon>Bacillati</taxon>
        <taxon>Bacillota</taxon>
        <taxon>Bacilli</taxon>
        <taxon>Bacillales</taxon>
        <taxon>Thermoactinomycetaceae</taxon>
        <taxon>Paludifilum</taxon>
    </lineage>
</organism>